<dbReference type="CDD" id="cd00009">
    <property type="entry name" value="AAA"/>
    <property type="match status" value="1"/>
</dbReference>
<feature type="domain" description="AAA+ ATPase" evidence="13">
    <location>
        <begin position="37"/>
        <end position="179"/>
    </location>
</feature>
<evidence type="ECO:0000256" key="9">
    <source>
        <dbReference type="ARBA" id="ARBA00022932"/>
    </source>
</evidence>
<dbReference type="Pfam" id="PF22608">
    <property type="entry name" value="DNAX_ATPase_lid"/>
    <property type="match status" value="1"/>
</dbReference>
<keyword evidence="8 11" id="KW-0067">ATP-binding</keyword>
<gene>
    <name evidence="11 14" type="primary">dnaX</name>
    <name evidence="14" type="ORF">GCM10022277_37600</name>
</gene>
<dbReference type="Pfam" id="PF12169">
    <property type="entry name" value="DNA_pol3_gamma3"/>
    <property type="match status" value="1"/>
</dbReference>
<evidence type="ECO:0000256" key="7">
    <source>
        <dbReference type="ARBA" id="ARBA00022833"/>
    </source>
</evidence>
<proteinExistence type="inferred from homology"/>
<evidence type="ECO:0000256" key="4">
    <source>
        <dbReference type="ARBA" id="ARBA00022705"/>
    </source>
</evidence>
<dbReference type="InterPro" id="IPR050238">
    <property type="entry name" value="DNA_Rep/Repair_Clamp_Loader"/>
</dbReference>
<dbReference type="Pfam" id="PF12170">
    <property type="entry name" value="DNA_pol3_tau_5"/>
    <property type="match status" value="1"/>
</dbReference>
<keyword evidence="4 11" id="KW-0235">DNA replication</keyword>
<dbReference type="InterPro" id="IPR045085">
    <property type="entry name" value="HLD_clamp_pol_III_gamma_tau"/>
</dbReference>
<dbReference type="InterPro" id="IPR027417">
    <property type="entry name" value="P-loop_NTPase"/>
</dbReference>
<dbReference type="EMBL" id="BAABBN010000012">
    <property type="protein sequence ID" value="GAA3937755.1"/>
    <property type="molecule type" value="Genomic_DNA"/>
</dbReference>
<comment type="similarity">
    <text evidence="1 11">Belongs to the DnaX/STICHEL family.</text>
</comment>
<dbReference type="Gene3D" id="1.10.8.60">
    <property type="match status" value="1"/>
</dbReference>
<dbReference type="NCBIfam" id="NF005942">
    <property type="entry name" value="PRK07994.1"/>
    <property type="match status" value="1"/>
</dbReference>
<dbReference type="InterPro" id="IPR021029">
    <property type="entry name" value="DNA_pol_III_tau_dom-5"/>
</dbReference>
<name>A0ABP7N5S3_9GAMM</name>
<evidence type="ECO:0000256" key="10">
    <source>
        <dbReference type="ARBA" id="ARBA00049244"/>
    </source>
</evidence>
<dbReference type="PANTHER" id="PTHR11669:SF0">
    <property type="entry name" value="PROTEIN STICHEL-LIKE 2"/>
    <property type="match status" value="1"/>
</dbReference>
<evidence type="ECO:0000313" key="14">
    <source>
        <dbReference type="EMBL" id="GAA3937755.1"/>
    </source>
</evidence>
<keyword evidence="3 11" id="KW-0548">Nucleotidyltransferase</keyword>
<dbReference type="InterPro" id="IPR038249">
    <property type="entry name" value="PolIII_tau_V_sf"/>
</dbReference>
<dbReference type="InterPro" id="IPR008921">
    <property type="entry name" value="DNA_pol3_clamp-load_cplx_C"/>
</dbReference>
<dbReference type="Pfam" id="PF13177">
    <property type="entry name" value="DNA_pol3_delta2"/>
    <property type="match status" value="1"/>
</dbReference>
<comment type="caution">
    <text evidence="14">The sequence shown here is derived from an EMBL/GenBank/DDBJ whole genome shotgun (WGS) entry which is preliminary data.</text>
</comment>
<dbReference type="NCBIfam" id="TIGR02397">
    <property type="entry name" value="dnaX_nterm"/>
    <property type="match status" value="1"/>
</dbReference>
<evidence type="ECO:0000256" key="11">
    <source>
        <dbReference type="RuleBase" id="RU364063"/>
    </source>
</evidence>
<feature type="region of interest" description="Disordered" evidence="12">
    <location>
        <begin position="514"/>
        <end position="539"/>
    </location>
</feature>
<evidence type="ECO:0000256" key="5">
    <source>
        <dbReference type="ARBA" id="ARBA00022723"/>
    </source>
</evidence>
<keyword evidence="7" id="KW-0862">Zinc</keyword>
<dbReference type="Gene3D" id="3.40.50.300">
    <property type="entry name" value="P-loop containing nucleotide triphosphate hydrolases"/>
    <property type="match status" value="1"/>
</dbReference>
<dbReference type="PANTHER" id="PTHR11669">
    <property type="entry name" value="REPLICATION FACTOR C / DNA POLYMERASE III GAMMA-TAU SUBUNIT"/>
    <property type="match status" value="1"/>
</dbReference>
<comment type="function">
    <text evidence="11">DNA polymerase III is a complex, multichain enzyme responsible for most of the replicative synthesis in bacteria. This DNA polymerase also exhibits 3' to 5' exonuclease activity.</text>
</comment>
<keyword evidence="15" id="KW-1185">Reference proteome</keyword>
<organism evidence="14 15">
    <name type="scientific">Litoribacillus peritrichatus</name>
    <dbReference type="NCBI Taxonomy" id="718191"/>
    <lineage>
        <taxon>Bacteria</taxon>
        <taxon>Pseudomonadati</taxon>
        <taxon>Pseudomonadota</taxon>
        <taxon>Gammaproteobacteria</taxon>
        <taxon>Oceanospirillales</taxon>
        <taxon>Oceanospirillaceae</taxon>
        <taxon>Litoribacillus</taxon>
    </lineage>
</organism>
<evidence type="ECO:0000256" key="12">
    <source>
        <dbReference type="SAM" id="MobiDB-lite"/>
    </source>
</evidence>
<evidence type="ECO:0000256" key="2">
    <source>
        <dbReference type="ARBA" id="ARBA00022679"/>
    </source>
</evidence>
<evidence type="ECO:0000256" key="8">
    <source>
        <dbReference type="ARBA" id="ARBA00022840"/>
    </source>
</evidence>
<evidence type="ECO:0000313" key="15">
    <source>
        <dbReference type="Proteomes" id="UP001501565"/>
    </source>
</evidence>
<dbReference type="InterPro" id="IPR012763">
    <property type="entry name" value="DNA_pol_III_sug/sutau_N"/>
</dbReference>
<dbReference type="CDD" id="cd18137">
    <property type="entry name" value="HLD_clamp_pol_III_gamma_tau"/>
    <property type="match status" value="1"/>
</dbReference>
<dbReference type="SUPFAM" id="SSF52540">
    <property type="entry name" value="P-loop containing nucleoside triphosphate hydrolases"/>
    <property type="match status" value="1"/>
</dbReference>
<feature type="compositionally biased region" description="Polar residues" evidence="12">
    <location>
        <begin position="387"/>
        <end position="402"/>
    </location>
</feature>
<comment type="catalytic activity">
    <reaction evidence="10 11">
        <text>DNA(n) + a 2'-deoxyribonucleoside 5'-triphosphate = DNA(n+1) + diphosphate</text>
        <dbReference type="Rhea" id="RHEA:22508"/>
        <dbReference type="Rhea" id="RHEA-COMP:17339"/>
        <dbReference type="Rhea" id="RHEA-COMP:17340"/>
        <dbReference type="ChEBI" id="CHEBI:33019"/>
        <dbReference type="ChEBI" id="CHEBI:61560"/>
        <dbReference type="ChEBI" id="CHEBI:173112"/>
        <dbReference type="EC" id="2.7.7.7"/>
    </reaction>
</comment>
<keyword evidence="2 11" id="KW-0808">Transferase</keyword>
<dbReference type="InterPro" id="IPR022754">
    <property type="entry name" value="DNA_pol_III_gamma-3"/>
</dbReference>
<dbReference type="EC" id="2.7.7.7" evidence="11"/>
<dbReference type="SMART" id="SM00382">
    <property type="entry name" value="AAA"/>
    <property type="match status" value="1"/>
</dbReference>
<evidence type="ECO:0000256" key="3">
    <source>
        <dbReference type="ARBA" id="ARBA00022695"/>
    </source>
</evidence>
<dbReference type="Proteomes" id="UP001501565">
    <property type="component" value="Unassembled WGS sequence"/>
</dbReference>
<sequence>MSYHVLARRWRPQTFSEMVGQEHVLKALTNALSHDRLHHAYLFTGTRGVGKTTVARIFAKSLNCEEGVGPTPCGVCSSCVEIAEGRFVDLIEVDAASRTKVEDTRDLLENVQYAPSRGRFKVYIIDEVHMLSTSSFNALLKTLEEPPEHVKFLLATTDPQKLPVTVLSRCLQFNLKNMSPERIVNHLQYVLGEEKVPFEEPALWLLAKAADGSMRDALSLTDQSIAFGNESVMEGDVRNMLGTVDRAYVLHVLEALANQNAASILDEVARAADHAPDFAGILDELIAVLHRIAVAQMVPGSVDNSQGDQEFVLGMSQQIQPHDVHLFYQIGLASRKDMAAAADQRAALEMTLLRMLAFQIKKPGQPVSVPSTPLPNAQPVNQVESISASAAQTDVSAQTDRSVTSEDAGLPEQRTGSEVEEPAKKQQVHSEPPVAEASGSLDSANESVEEHVVQPAAESLQTEPFQAETIQTEPSQGQVVNPQDIPPWEDIPENVQAGSPALEDARYVSEVETEFSEQASGETVLTEAESTSIDPAAEATTASSALASIQTQLDNPAAVDHSVAGNTLLGLEPSETSETPSQDVVASPSAVHSEAPREILSDDSEWLAIESQLNVDRFTANLAANMVPVARESDHWHFMLKTDMETFLKPERTSTLAAALSQALGHEVAISIEPGELPAESPAEYRIRKKAERLQLAISTFHEDPNVMNWKNKFGAQVLDDTIVPIDNP</sequence>
<dbReference type="NCBIfam" id="NF004046">
    <property type="entry name" value="PRK05563.1"/>
    <property type="match status" value="1"/>
</dbReference>
<feature type="compositionally biased region" description="Polar residues" evidence="12">
    <location>
        <begin position="574"/>
        <end position="584"/>
    </location>
</feature>
<feature type="compositionally biased region" description="Basic and acidic residues" evidence="12">
    <location>
        <begin position="415"/>
        <end position="424"/>
    </location>
</feature>
<dbReference type="InterPro" id="IPR003593">
    <property type="entry name" value="AAA+_ATPase"/>
</dbReference>
<dbReference type="Gene3D" id="3.30.300.150">
    <property type="entry name" value="DNA polymerase III, tau subunit, domain V"/>
    <property type="match status" value="1"/>
</dbReference>
<accession>A0ABP7N5S3</accession>
<evidence type="ECO:0000256" key="6">
    <source>
        <dbReference type="ARBA" id="ARBA00022741"/>
    </source>
</evidence>
<protein>
    <recommendedName>
        <fullName evidence="11">DNA polymerase III subunit gamma/tau</fullName>
        <ecNumber evidence="11">2.7.7.7</ecNumber>
    </recommendedName>
</protein>
<dbReference type="RefSeq" id="WP_344800161.1">
    <property type="nucleotide sequence ID" value="NZ_BAABBN010000012.1"/>
</dbReference>
<reference evidence="15" key="1">
    <citation type="journal article" date="2019" name="Int. J. Syst. Evol. Microbiol.">
        <title>The Global Catalogue of Microorganisms (GCM) 10K type strain sequencing project: providing services to taxonomists for standard genome sequencing and annotation.</title>
        <authorList>
            <consortium name="The Broad Institute Genomics Platform"/>
            <consortium name="The Broad Institute Genome Sequencing Center for Infectious Disease"/>
            <person name="Wu L."/>
            <person name="Ma J."/>
        </authorList>
    </citation>
    <scope>NUCLEOTIDE SEQUENCE [LARGE SCALE GENOMIC DNA]</scope>
    <source>
        <strain evidence="15">JCM 17551</strain>
    </source>
</reference>
<dbReference type="Gene3D" id="1.20.272.10">
    <property type="match status" value="1"/>
</dbReference>
<feature type="region of interest" description="Disordered" evidence="12">
    <location>
        <begin position="387"/>
        <end position="459"/>
    </location>
</feature>
<dbReference type="SUPFAM" id="SSF48019">
    <property type="entry name" value="post-AAA+ oligomerization domain-like"/>
    <property type="match status" value="1"/>
</dbReference>
<keyword evidence="5" id="KW-0479">Metal-binding</keyword>
<feature type="compositionally biased region" description="Polar residues" evidence="12">
    <location>
        <begin position="516"/>
        <end position="533"/>
    </location>
</feature>
<keyword evidence="6 11" id="KW-0547">Nucleotide-binding</keyword>
<keyword evidence="9 11" id="KW-0239">DNA-directed DNA polymerase</keyword>
<feature type="region of interest" description="Disordered" evidence="12">
    <location>
        <begin position="573"/>
        <end position="597"/>
    </location>
</feature>
<comment type="subunit">
    <text evidence="11">DNA polymerase III contains a core (composed of alpha, epsilon and theta chains) that associates with a tau subunit. This core dimerizes to form the POLIII' complex. PolIII' associates with the gamma complex (composed of gamma, delta, delta', psi and chi chains) and with the beta chain to form the complete DNA polymerase III complex.</text>
</comment>
<evidence type="ECO:0000256" key="1">
    <source>
        <dbReference type="ARBA" id="ARBA00006360"/>
    </source>
</evidence>
<evidence type="ECO:0000259" key="13">
    <source>
        <dbReference type="SMART" id="SM00382"/>
    </source>
</evidence>